<dbReference type="PANTHER" id="PTHR10587">
    <property type="entry name" value="GLYCOSYL TRANSFERASE-RELATED"/>
    <property type="match status" value="1"/>
</dbReference>
<dbReference type="CDD" id="cd10917">
    <property type="entry name" value="CE4_NodB_like_6s_7s"/>
    <property type="match status" value="1"/>
</dbReference>
<accession>A0A1I2VA86</accession>
<organism evidence="4 5">
    <name type="scientific">Algoriphagus hitonicola</name>
    <dbReference type="NCBI Taxonomy" id="435880"/>
    <lineage>
        <taxon>Bacteria</taxon>
        <taxon>Pseudomonadati</taxon>
        <taxon>Bacteroidota</taxon>
        <taxon>Cytophagia</taxon>
        <taxon>Cytophagales</taxon>
        <taxon>Cyclobacteriaceae</taxon>
        <taxon>Algoriphagus</taxon>
    </lineage>
</organism>
<dbReference type="OrthoDB" id="9812065at2"/>
<keyword evidence="5" id="KW-1185">Reference proteome</keyword>
<dbReference type="Pfam" id="PF01522">
    <property type="entry name" value="Polysacc_deac_1"/>
    <property type="match status" value="1"/>
</dbReference>
<dbReference type="Proteomes" id="UP000199642">
    <property type="component" value="Unassembled WGS sequence"/>
</dbReference>
<evidence type="ECO:0000259" key="3">
    <source>
        <dbReference type="PROSITE" id="PS51677"/>
    </source>
</evidence>
<dbReference type="SUPFAM" id="SSF88713">
    <property type="entry name" value="Glycoside hydrolase/deacetylase"/>
    <property type="match status" value="1"/>
</dbReference>
<dbReference type="PROSITE" id="PS51677">
    <property type="entry name" value="NODB"/>
    <property type="match status" value="1"/>
</dbReference>
<protein>
    <submittedName>
        <fullName evidence="4">Peptidoglycan/xylan/chitin deacetylase, PgdA/CDA1 family</fullName>
    </submittedName>
</protein>
<gene>
    <name evidence="4" type="ORF">SAMN04487988_10942</name>
</gene>
<dbReference type="EMBL" id="FOPC01000009">
    <property type="protein sequence ID" value="SFG85077.1"/>
    <property type="molecule type" value="Genomic_DNA"/>
</dbReference>
<dbReference type="InterPro" id="IPR050248">
    <property type="entry name" value="Polysacc_deacetylase_ArnD"/>
</dbReference>
<dbReference type="GO" id="GO:0016810">
    <property type="term" value="F:hydrolase activity, acting on carbon-nitrogen (but not peptide) bonds"/>
    <property type="evidence" value="ECO:0007669"/>
    <property type="project" value="InterPro"/>
</dbReference>
<evidence type="ECO:0000256" key="2">
    <source>
        <dbReference type="ARBA" id="ARBA00022801"/>
    </source>
</evidence>
<dbReference type="GO" id="GO:0046872">
    <property type="term" value="F:metal ion binding"/>
    <property type="evidence" value="ECO:0007669"/>
    <property type="project" value="UniProtKB-KW"/>
</dbReference>
<evidence type="ECO:0000256" key="1">
    <source>
        <dbReference type="ARBA" id="ARBA00022723"/>
    </source>
</evidence>
<keyword evidence="1" id="KW-0479">Metal-binding</keyword>
<evidence type="ECO:0000313" key="4">
    <source>
        <dbReference type="EMBL" id="SFG85077.1"/>
    </source>
</evidence>
<dbReference type="InterPro" id="IPR002509">
    <property type="entry name" value="NODB_dom"/>
</dbReference>
<reference evidence="5" key="1">
    <citation type="submission" date="2016-10" db="EMBL/GenBank/DDBJ databases">
        <authorList>
            <person name="Varghese N."/>
            <person name="Submissions S."/>
        </authorList>
    </citation>
    <scope>NUCLEOTIDE SEQUENCE [LARGE SCALE GENOMIC DNA]</scope>
    <source>
        <strain evidence="5">DSM 19315</strain>
    </source>
</reference>
<dbReference type="PANTHER" id="PTHR10587:SF133">
    <property type="entry name" value="CHITIN DEACETYLASE 1-RELATED"/>
    <property type="match status" value="1"/>
</dbReference>
<keyword evidence="2" id="KW-0378">Hydrolase</keyword>
<dbReference type="Gene3D" id="3.20.20.370">
    <property type="entry name" value="Glycoside hydrolase/deacetylase"/>
    <property type="match status" value="1"/>
</dbReference>
<evidence type="ECO:0000313" key="5">
    <source>
        <dbReference type="Proteomes" id="UP000199642"/>
    </source>
</evidence>
<feature type="domain" description="NodB homology" evidence="3">
    <location>
        <begin position="28"/>
        <end position="208"/>
    </location>
</feature>
<dbReference type="GO" id="GO:0005975">
    <property type="term" value="P:carbohydrate metabolic process"/>
    <property type="evidence" value="ECO:0007669"/>
    <property type="project" value="InterPro"/>
</dbReference>
<dbReference type="STRING" id="435880.SAMN04487988_10942"/>
<name>A0A1I2VA86_9BACT</name>
<dbReference type="GO" id="GO:0016020">
    <property type="term" value="C:membrane"/>
    <property type="evidence" value="ECO:0007669"/>
    <property type="project" value="TreeGrafter"/>
</dbReference>
<sequence length="210" mass="24370">MNLYFHRTPTLLSVLFPKRIWSMPSTDRRIFLTFDDGPVPGVTDFVLNELEKRGQKATFFVVGDNVRKNLTLAEDILKANHTIGNHTFNHFNGWKTNTDRYLENVDRCQKILEDQLNFSPGYFRPPYGLLKSSQAKDLQKKFQIVMWSLLSGDFDLNLSKEIILKKSKSGTRPGTVVVFHDQEKTKEIIRRVLPEYLDFLGDQGWKTESL</sequence>
<proteinExistence type="predicted"/>
<dbReference type="InterPro" id="IPR011330">
    <property type="entry name" value="Glyco_hydro/deAcase_b/a-brl"/>
</dbReference>
<dbReference type="AlphaFoldDB" id="A0A1I2VA86"/>